<name>A0A8H9J168_9PSEU</name>
<accession>A0A8H9J168</accession>
<dbReference type="OrthoDB" id="3638567at2"/>
<dbReference type="EMBL" id="BNAV01000008">
    <property type="protein sequence ID" value="GHF70310.1"/>
    <property type="molecule type" value="Genomic_DNA"/>
</dbReference>
<dbReference type="RefSeq" id="WP_145933342.1">
    <property type="nucleotide sequence ID" value="NZ_BNAV01000008.1"/>
</dbReference>
<reference evidence="1" key="2">
    <citation type="submission" date="2020-09" db="EMBL/GenBank/DDBJ databases">
        <authorList>
            <person name="Sun Q."/>
            <person name="Zhou Y."/>
        </authorList>
    </citation>
    <scope>NUCLEOTIDE SEQUENCE</scope>
    <source>
        <strain evidence="1">CGMCC 4.7679</strain>
    </source>
</reference>
<evidence type="ECO:0000313" key="2">
    <source>
        <dbReference type="Proteomes" id="UP000658656"/>
    </source>
</evidence>
<protein>
    <submittedName>
        <fullName evidence="1">Uncharacterized protein</fullName>
    </submittedName>
</protein>
<dbReference type="Proteomes" id="UP000658656">
    <property type="component" value="Unassembled WGS sequence"/>
</dbReference>
<reference evidence="1" key="1">
    <citation type="journal article" date="2014" name="Int. J. Syst. Evol. Microbiol.">
        <title>Complete genome sequence of Corynebacterium casei LMG S-19264T (=DSM 44701T), isolated from a smear-ripened cheese.</title>
        <authorList>
            <consortium name="US DOE Joint Genome Institute (JGI-PGF)"/>
            <person name="Walter F."/>
            <person name="Albersmeier A."/>
            <person name="Kalinowski J."/>
            <person name="Ruckert C."/>
        </authorList>
    </citation>
    <scope>NUCLEOTIDE SEQUENCE</scope>
    <source>
        <strain evidence="1">CGMCC 4.7679</strain>
    </source>
</reference>
<comment type="caution">
    <text evidence="1">The sequence shown here is derived from an EMBL/GenBank/DDBJ whole genome shotgun (WGS) entry which is preliminary data.</text>
</comment>
<gene>
    <name evidence="1" type="ORF">GCM10017566_50100</name>
</gene>
<sequence length="156" mass="15955">MAALLVTGFLAPGFFLGDEHTASGTPAAPSSGPPPTSASVEEEFAVPINAFIDKVNAGDAEGAMRLVCSGDTVIVRTRLTKVLAAGTPQFYSEAVGLDVPGFAEAYLAGTLDGKPLPETKDSDGITVSQGRISSNNVSGDWCVDGFLTGIPEIDGH</sequence>
<organism evidence="1 2">
    <name type="scientific">Amycolatopsis bartoniae</name>
    <dbReference type="NCBI Taxonomy" id="941986"/>
    <lineage>
        <taxon>Bacteria</taxon>
        <taxon>Bacillati</taxon>
        <taxon>Actinomycetota</taxon>
        <taxon>Actinomycetes</taxon>
        <taxon>Pseudonocardiales</taxon>
        <taxon>Pseudonocardiaceae</taxon>
        <taxon>Amycolatopsis</taxon>
    </lineage>
</organism>
<dbReference type="AlphaFoldDB" id="A0A8H9J168"/>
<keyword evidence="2" id="KW-1185">Reference proteome</keyword>
<evidence type="ECO:0000313" key="1">
    <source>
        <dbReference type="EMBL" id="GHF70310.1"/>
    </source>
</evidence>
<proteinExistence type="predicted"/>